<protein>
    <submittedName>
        <fullName evidence="3">Uncharacterized protein</fullName>
    </submittedName>
</protein>
<name>A0A2K3K1C8_TRIPR</name>
<accession>A0A2K3K1C8</accession>
<dbReference type="EMBL" id="ASHM01082032">
    <property type="protein sequence ID" value="PNX60107.1"/>
    <property type="molecule type" value="Genomic_DNA"/>
</dbReference>
<dbReference type="AlphaFoldDB" id="A0A2K3K1C8"/>
<evidence type="ECO:0000313" key="4">
    <source>
        <dbReference type="Proteomes" id="UP000236291"/>
    </source>
</evidence>
<reference evidence="3 4" key="1">
    <citation type="journal article" date="2014" name="Am. J. Bot.">
        <title>Genome assembly and annotation for red clover (Trifolium pratense; Fabaceae).</title>
        <authorList>
            <person name="Istvanek J."/>
            <person name="Jaros M."/>
            <person name="Krenek A."/>
            <person name="Repkova J."/>
        </authorList>
    </citation>
    <scope>NUCLEOTIDE SEQUENCE [LARGE SCALE GENOMIC DNA]</scope>
    <source>
        <strain evidence="4">cv. Tatra</strain>
        <tissue evidence="3">Young leaves</tissue>
    </source>
</reference>
<feature type="coiled-coil region" evidence="1">
    <location>
        <begin position="117"/>
        <end position="144"/>
    </location>
</feature>
<gene>
    <name evidence="3" type="ORF">L195_g051757</name>
</gene>
<feature type="non-terminal residue" evidence="3">
    <location>
        <position position="1"/>
    </location>
</feature>
<dbReference type="ExpressionAtlas" id="A0A2K3K1C8">
    <property type="expression patterns" value="baseline"/>
</dbReference>
<keyword evidence="1" id="KW-0175">Coiled coil</keyword>
<proteinExistence type="predicted"/>
<comment type="caution">
    <text evidence="3">The sequence shown here is derived from an EMBL/GenBank/DDBJ whole genome shotgun (WGS) entry which is preliminary data.</text>
</comment>
<organism evidence="3 4">
    <name type="scientific">Trifolium pratense</name>
    <name type="common">Red clover</name>
    <dbReference type="NCBI Taxonomy" id="57577"/>
    <lineage>
        <taxon>Eukaryota</taxon>
        <taxon>Viridiplantae</taxon>
        <taxon>Streptophyta</taxon>
        <taxon>Embryophyta</taxon>
        <taxon>Tracheophyta</taxon>
        <taxon>Spermatophyta</taxon>
        <taxon>Magnoliopsida</taxon>
        <taxon>eudicotyledons</taxon>
        <taxon>Gunneridae</taxon>
        <taxon>Pentapetalae</taxon>
        <taxon>rosids</taxon>
        <taxon>fabids</taxon>
        <taxon>Fabales</taxon>
        <taxon>Fabaceae</taxon>
        <taxon>Papilionoideae</taxon>
        <taxon>50 kb inversion clade</taxon>
        <taxon>NPAAA clade</taxon>
        <taxon>Hologalegina</taxon>
        <taxon>IRL clade</taxon>
        <taxon>Trifolieae</taxon>
        <taxon>Trifolium</taxon>
    </lineage>
</organism>
<reference evidence="3 4" key="2">
    <citation type="journal article" date="2017" name="Front. Plant Sci.">
        <title>Gene Classification and Mining of Molecular Markers Useful in Red Clover (Trifolium pratense) Breeding.</title>
        <authorList>
            <person name="Istvanek J."/>
            <person name="Dluhosova J."/>
            <person name="Dluhos P."/>
            <person name="Patkova L."/>
            <person name="Nedelnik J."/>
            <person name="Repkova J."/>
        </authorList>
    </citation>
    <scope>NUCLEOTIDE SEQUENCE [LARGE SCALE GENOMIC DNA]</scope>
    <source>
        <strain evidence="4">cv. Tatra</strain>
        <tissue evidence="3">Young leaves</tissue>
    </source>
</reference>
<evidence type="ECO:0000256" key="2">
    <source>
        <dbReference type="SAM" id="MobiDB-lite"/>
    </source>
</evidence>
<evidence type="ECO:0000256" key="1">
    <source>
        <dbReference type="SAM" id="Coils"/>
    </source>
</evidence>
<feature type="region of interest" description="Disordered" evidence="2">
    <location>
        <begin position="1"/>
        <end position="62"/>
    </location>
</feature>
<dbReference type="Proteomes" id="UP000236291">
    <property type="component" value="Unassembled WGS sequence"/>
</dbReference>
<sequence>GKGKKKKVAAKSPPRVRPGTPAAQGCSSRGGGSGTPSSVQQLPQKRARENDLPETGMGDMTGFPVPRCYTVPSFFDMYPHMIPDAEKIAILEQEADASRTQHARDMAGVRDRLAVERNAFQAKIGKLKARIVHLENDQVDYEEKKKIFGDQTVELHMRTEELAAAQT</sequence>
<evidence type="ECO:0000313" key="3">
    <source>
        <dbReference type="EMBL" id="PNX60107.1"/>
    </source>
</evidence>